<name>A0ABN7ZTJ9_9BURK</name>
<protein>
    <submittedName>
        <fullName evidence="1">Uncharacterized protein</fullName>
    </submittedName>
</protein>
<reference evidence="1 2" key="1">
    <citation type="submission" date="2021-08" db="EMBL/GenBank/DDBJ databases">
        <authorList>
            <person name="Peeters C."/>
        </authorList>
    </citation>
    <scope>NUCLEOTIDE SEQUENCE [LARGE SCALE GENOMIC DNA]</scope>
    <source>
        <strain evidence="1 2">LMG 23994</strain>
    </source>
</reference>
<keyword evidence="2" id="KW-1185">Reference proteome</keyword>
<sequence length="109" mass="11951">MYRHPLQLERLPAQCLLGGREPVRERRGLGFEPGAGLRVGHCGVPGFAGRGGQFAAQRFGCPLGQELGPQRRQLAARLLKFHPPRFPSQPRRGVHQALGSSYLCDVKVA</sequence>
<dbReference type="Proteomes" id="UP000701702">
    <property type="component" value="Unassembled WGS sequence"/>
</dbReference>
<proteinExistence type="predicted"/>
<organism evidence="1 2">
    <name type="scientific">Cupriavidus pinatubonensis</name>
    <dbReference type="NCBI Taxonomy" id="248026"/>
    <lineage>
        <taxon>Bacteria</taxon>
        <taxon>Pseudomonadati</taxon>
        <taxon>Pseudomonadota</taxon>
        <taxon>Betaproteobacteria</taxon>
        <taxon>Burkholderiales</taxon>
        <taxon>Burkholderiaceae</taxon>
        <taxon>Cupriavidus</taxon>
    </lineage>
</organism>
<gene>
    <name evidence="1" type="ORF">LMG23994_06498</name>
</gene>
<accession>A0ABN7ZTJ9</accession>
<comment type="caution">
    <text evidence="1">The sequence shown here is derived from an EMBL/GenBank/DDBJ whole genome shotgun (WGS) entry which is preliminary data.</text>
</comment>
<evidence type="ECO:0000313" key="1">
    <source>
        <dbReference type="EMBL" id="CAG9187017.1"/>
    </source>
</evidence>
<dbReference type="EMBL" id="CAJZAF010000057">
    <property type="protein sequence ID" value="CAG9187017.1"/>
    <property type="molecule type" value="Genomic_DNA"/>
</dbReference>
<evidence type="ECO:0000313" key="2">
    <source>
        <dbReference type="Proteomes" id="UP000701702"/>
    </source>
</evidence>